<keyword evidence="3" id="KW-0808">Transferase</keyword>
<dbReference type="GO" id="GO:0001216">
    <property type="term" value="F:DNA-binding transcription activator activity"/>
    <property type="evidence" value="ECO:0007669"/>
    <property type="project" value="InterPro"/>
</dbReference>
<keyword evidence="7" id="KW-0238">DNA-binding</keyword>
<evidence type="ECO:0000313" key="11">
    <source>
        <dbReference type="EMBL" id="QSX08208.1"/>
    </source>
</evidence>
<dbReference type="GO" id="GO:0016987">
    <property type="term" value="F:sigma factor activity"/>
    <property type="evidence" value="ECO:0007669"/>
    <property type="project" value="UniProtKB-KW"/>
</dbReference>
<evidence type="ECO:0000256" key="7">
    <source>
        <dbReference type="ARBA" id="ARBA00023125"/>
    </source>
</evidence>
<dbReference type="InterPro" id="IPR000394">
    <property type="entry name" value="RNA_pol_sigma_54"/>
</dbReference>
<dbReference type="InterPro" id="IPR007634">
    <property type="entry name" value="RNA_pol_sigma_54_DNA-bd"/>
</dbReference>
<dbReference type="Pfam" id="PF04963">
    <property type="entry name" value="Sigma54_CBD"/>
    <property type="match status" value="1"/>
</dbReference>
<evidence type="ECO:0000313" key="12">
    <source>
        <dbReference type="Proteomes" id="UP000663499"/>
    </source>
</evidence>
<dbReference type="Gene3D" id="1.10.10.60">
    <property type="entry name" value="Homeodomain-like"/>
    <property type="match status" value="1"/>
</dbReference>
<sequence length="448" mass="51850">MRLEVGTTINQQQKQQLSANVIHSIRLLTYNTLELSKYLEEQLLDNPMLEMVEERQEEEREDEINWVEFIKNTYSYDETTFLPGKDPLDVSVQPQTLKDVLLEQLHYQKLTEVEIFIGEWLIDYVDDSGYLTIEVEEVASFMQVPVTLVEQMVERIQSFEPSGVGAGNLGECLSIQLIAKGIKDPKIHRLVLHHLEDLAHRRRKILEDTLNISNEQLEKYLAIIQGLEPRPGQAYSSSEPVYILPDLFVGEIHGKVLVRHNKYQFSKLVISPYYLGLLKKSSDERALQFIKERLESAKLLVNSLEKREETVLSVTEAIFKRQIMFLKEGDTGLVPLTMKEIADEVDVHESTVSRVVKNKYVLCERGVYPLKHFFPSRLDSRSGDGISSGQVKEIIREWIQNENKEKPYSDQKLTNMLQDQGFDVSRRTVMKYREQLGFLSSRERKTGL</sequence>
<keyword evidence="2" id="KW-0240">DNA-directed RNA polymerase</keyword>
<dbReference type="EMBL" id="CP071444">
    <property type="protein sequence ID" value="QSX08208.1"/>
    <property type="molecule type" value="Genomic_DNA"/>
</dbReference>
<dbReference type="InterPro" id="IPR038709">
    <property type="entry name" value="RpoN_core-bd_sf"/>
</dbReference>
<dbReference type="RefSeq" id="WP_207299550.1">
    <property type="nucleotide sequence ID" value="NZ_CP071444.1"/>
</dbReference>
<feature type="domain" description="RNA polymerase sigma factor 54 core-binding" evidence="10">
    <location>
        <begin position="91"/>
        <end position="274"/>
    </location>
</feature>
<gene>
    <name evidence="11" type="primary">rpoN</name>
    <name evidence="11" type="ORF">J0B03_10480</name>
</gene>
<dbReference type="GO" id="GO:0006352">
    <property type="term" value="P:DNA-templated transcription initiation"/>
    <property type="evidence" value="ECO:0007669"/>
    <property type="project" value="InterPro"/>
</dbReference>
<evidence type="ECO:0000256" key="6">
    <source>
        <dbReference type="ARBA" id="ARBA00023082"/>
    </source>
</evidence>
<dbReference type="Pfam" id="PF00309">
    <property type="entry name" value="Sigma54_AID"/>
    <property type="match status" value="1"/>
</dbReference>
<dbReference type="KEGG" id="alka:J0B03_10480"/>
<feature type="domain" description="RNA polymerase sigma factor 54 DNA-binding" evidence="9">
    <location>
        <begin position="288"/>
        <end position="445"/>
    </location>
</feature>
<comment type="similarity">
    <text evidence="1">Belongs to the sigma-54 factor family.</text>
</comment>
<evidence type="ECO:0000256" key="3">
    <source>
        <dbReference type="ARBA" id="ARBA00022679"/>
    </source>
</evidence>
<dbReference type="GO" id="GO:0000428">
    <property type="term" value="C:DNA-directed RNA polymerase complex"/>
    <property type="evidence" value="ECO:0007669"/>
    <property type="project" value="UniProtKB-KW"/>
</dbReference>
<dbReference type="PANTHER" id="PTHR32248">
    <property type="entry name" value="RNA POLYMERASE SIGMA-54 FACTOR"/>
    <property type="match status" value="1"/>
</dbReference>
<keyword evidence="5" id="KW-0805">Transcription regulation</keyword>
<dbReference type="PROSITE" id="PS50044">
    <property type="entry name" value="SIGMA54_3"/>
    <property type="match status" value="1"/>
</dbReference>
<evidence type="ECO:0000256" key="4">
    <source>
        <dbReference type="ARBA" id="ARBA00022695"/>
    </source>
</evidence>
<dbReference type="AlphaFoldDB" id="A0A974XH43"/>
<reference evidence="11" key="1">
    <citation type="submission" date="2021-03" db="EMBL/GenBank/DDBJ databases">
        <title>Alkalibacter marinus sp. nov., isolated from tidal flat sediment.</title>
        <authorList>
            <person name="Namirimu T."/>
            <person name="Yang J.-A."/>
            <person name="Yang S.-H."/>
            <person name="Kim Y.-J."/>
            <person name="Kwon K.K."/>
        </authorList>
    </citation>
    <scope>NUCLEOTIDE SEQUENCE</scope>
    <source>
        <strain evidence="11">ES005</strain>
    </source>
</reference>
<protein>
    <submittedName>
        <fullName evidence="11">RNA polymerase factor sigma-54</fullName>
    </submittedName>
</protein>
<evidence type="ECO:0000256" key="5">
    <source>
        <dbReference type="ARBA" id="ARBA00023015"/>
    </source>
</evidence>
<dbReference type="PROSITE" id="PS00717">
    <property type="entry name" value="SIGMA54_1"/>
    <property type="match status" value="1"/>
</dbReference>
<keyword evidence="4" id="KW-0548">Nucleotidyltransferase</keyword>
<keyword evidence="12" id="KW-1185">Reference proteome</keyword>
<dbReference type="GO" id="GO:0003677">
    <property type="term" value="F:DNA binding"/>
    <property type="evidence" value="ECO:0007669"/>
    <property type="project" value="UniProtKB-KW"/>
</dbReference>
<evidence type="ECO:0000259" key="10">
    <source>
        <dbReference type="Pfam" id="PF04963"/>
    </source>
</evidence>
<evidence type="ECO:0000259" key="9">
    <source>
        <dbReference type="Pfam" id="PF04552"/>
    </source>
</evidence>
<dbReference type="PRINTS" id="PR00045">
    <property type="entry name" value="SIGMA54FCT"/>
</dbReference>
<keyword evidence="8" id="KW-0804">Transcription</keyword>
<keyword evidence="6" id="KW-0731">Sigma factor</keyword>
<organism evidence="11 12">
    <name type="scientific">Alkalibacter rhizosphaerae</name>
    <dbReference type="NCBI Taxonomy" id="2815577"/>
    <lineage>
        <taxon>Bacteria</taxon>
        <taxon>Bacillati</taxon>
        <taxon>Bacillota</taxon>
        <taxon>Clostridia</taxon>
        <taxon>Eubacteriales</taxon>
        <taxon>Eubacteriaceae</taxon>
        <taxon>Alkalibacter</taxon>
    </lineage>
</organism>
<dbReference type="Proteomes" id="UP000663499">
    <property type="component" value="Chromosome"/>
</dbReference>
<evidence type="ECO:0000256" key="8">
    <source>
        <dbReference type="ARBA" id="ARBA00023163"/>
    </source>
</evidence>
<dbReference type="PANTHER" id="PTHR32248:SF4">
    <property type="entry name" value="RNA POLYMERASE SIGMA-54 FACTOR"/>
    <property type="match status" value="1"/>
</dbReference>
<dbReference type="GO" id="GO:0016779">
    <property type="term" value="F:nucleotidyltransferase activity"/>
    <property type="evidence" value="ECO:0007669"/>
    <property type="project" value="UniProtKB-KW"/>
</dbReference>
<evidence type="ECO:0000256" key="1">
    <source>
        <dbReference type="ARBA" id="ARBA00008798"/>
    </source>
</evidence>
<dbReference type="NCBIfam" id="TIGR02395">
    <property type="entry name" value="rpoN_sigma"/>
    <property type="match status" value="1"/>
</dbReference>
<dbReference type="Pfam" id="PF04552">
    <property type="entry name" value="Sigma54_DBD"/>
    <property type="match status" value="1"/>
</dbReference>
<accession>A0A974XH43</accession>
<dbReference type="Gene3D" id="1.10.10.1330">
    <property type="entry name" value="RNA polymerase sigma-54 factor, core-binding domain"/>
    <property type="match status" value="1"/>
</dbReference>
<evidence type="ECO:0000256" key="2">
    <source>
        <dbReference type="ARBA" id="ARBA00022478"/>
    </source>
</evidence>
<proteinExistence type="inferred from homology"/>
<name>A0A974XH43_9FIRM</name>
<dbReference type="PIRSF" id="PIRSF000774">
    <property type="entry name" value="RpoN"/>
    <property type="match status" value="1"/>
</dbReference>
<dbReference type="InterPro" id="IPR007046">
    <property type="entry name" value="RNA_pol_sigma_54_core-bd"/>
</dbReference>